<evidence type="ECO:0000313" key="6">
    <source>
        <dbReference type="Proteomes" id="UP000051645"/>
    </source>
</evidence>
<name>A0A0R2G864_9LACO</name>
<dbReference type="RefSeq" id="WP_057769062.1">
    <property type="nucleotide sequence ID" value="NZ_JQAT01000002.1"/>
</dbReference>
<dbReference type="GO" id="GO:0016747">
    <property type="term" value="F:acyltransferase activity, transferring groups other than amino-acyl groups"/>
    <property type="evidence" value="ECO:0007669"/>
    <property type="project" value="InterPro"/>
</dbReference>
<dbReference type="Pfam" id="PF00583">
    <property type="entry name" value="Acetyltransf_1"/>
    <property type="match status" value="1"/>
</dbReference>
<keyword evidence="2" id="KW-0012">Acyltransferase</keyword>
<reference evidence="6 7" key="1">
    <citation type="journal article" date="2015" name="Genome Announc.">
        <title>Expanding the biotechnology potential of lactobacilli through comparative genomics of 213 strains and associated genera.</title>
        <authorList>
            <person name="Sun Z."/>
            <person name="Harris H.M."/>
            <person name="McCann A."/>
            <person name="Guo C."/>
            <person name="Argimon S."/>
            <person name="Zhang W."/>
            <person name="Yang X."/>
            <person name="Jeffery I.B."/>
            <person name="Cooney J.C."/>
            <person name="Kagawa T.F."/>
            <person name="Liu W."/>
            <person name="Song Y."/>
            <person name="Salvetti E."/>
            <person name="Wrobel A."/>
            <person name="Rasinkangas P."/>
            <person name="Parkhill J."/>
            <person name="Rea M.C."/>
            <person name="O'Sullivan O."/>
            <person name="Ritari J."/>
            <person name="Douillard F.P."/>
            <person name="Paul Ross R."/>
            <person name="Yang R."/>
            <person name="Briner A.E."/>
            <person name="Felis G.E."/>
            <person name="de Vos W.M."/>
            <person name="Barrangou R."/>
            <person name="Klaenhammer T.R."/>
            <person name="Caufield P.W."/>
            <person name="Cui Y."/>
            <person name="Zhang H."/>
            <person name="O'Toole P.W."/>
        </authorList>
    </citation>
    <scope>NUCLEOTIDE SEQUENCE [LARGE SCALE GENOMIC DNA]</scope>
    <source>
        <strain evidence="4 7">ATCC BAA-66</strain>
        <strain evidence="5 6">DSM 13344</strain>
    </source>
</reference>
<dbReference type="CDD" id="cd04301">
    <property type="entry name" value="NAT_SF"/>
    <property type="match status" value="1"/>
</dbReference>
<comment type="caution">
    <text evidence="5">The sequence shown here is derived from an EMBL/GenBank/DDBJ whole genome shotgun (WGS) entry which is preliminary data.</text>
</comment>
<dbReference type="EMBL" id="JQAT01000002">
    <property type="protein sequence ID" value="KRN28770.1"/>
    <property type="molecule type" value="Genomic_DNA"/>
</dbReference>
<dbReference type="SUPFAM" id="SSF55729">
    <property type="entry name" value="Acyl-CoA N-acyltransferases (Nat)"/>
    <property type="match status" value="1"/>
</dbReference>
<keyword evidence="1 5" id="KW-0808">Transferase</keyword>
<feature type="domain" description="N-acetyltransferase" evidence="3">
    <location>
        <begin position="3"/>
        <end position="160"/>
    </location>
</feature>
<evidence type="ECO:0000259" key="3">
    <source>
        <dbReference type="PROSITE" id="PS51186"/>
    </source>
</evidence>
<accession>A0A0R2G864</accession>
<keyword evidence="6" id="KW-1185">Reference proteome</keyword>
<dbReference type="PANTHER" id="PTHR43072">
    <property type="entry name" value="N-ACETYLTRANSFERASE"/>
    <property type="match status" value="1"/>
</dbReference>
<dbReference type="STRING" id="81857.IV38_GL000975"/>
<evidence type="ECO:0000313" key="4">
    <source>
        <dbReference type="EMBL" id="KRN28770.1"/>
    </source>
</evidence>
<evidence type="ECO:0000256" key="1">
    <source>
        <dbReference type="ARBA" id="ARBA00022679"/>
    </source>
</evidence>
<proteinExistence type="predicted"/>
<gene>
    <name evidence="4" type="ORF">IV38_GL000975</name>
    <name evidence="5" type="ORF">IV40_GL000878</name>
</gene>
<dbReference type="PANTHER" id="PTHR43072:SF23">
    <property type="entry name" value="UPF0039 PROTEIN C11D3.02C"/>
    <property type="match status" value="1"/>
</dbReference>
<dbReference type="PROSITE" id="PS51186">
    <property type="entry name" value="GNAT"/>
    <property type="match status" value="1"/>
</dbReference>
<evidence type="ECO:0000256" key="2">
    <source>
        <dbReference type="ARBA" id="ARBA00023315"/>
    </source>
</evidence>
<evidence type="ECO:0000313" key="7">
    <source>
        <dbReference type="Proteomes" id="UP000051751"/>
    </source>
</evidence>
<protein>
    <submittedName>
        <fullName evidence="5">Acetyltransferase, GNAT family</fullName>
    </submittedName>
</protein>
<dbReference type="Proteomes" id="UP000051751">
    <property type="component" value="Unassembled WGS sequence"/>
</dbReference>
<sequence>MMIQFENARQADLSRIVAIYNQSIPNRLATADLEPVSVASKQAWFAAFNPDRRPIWVLKQDGQIVGWVSLESFYGRPAYQRTAEISIYLDATIQHQGVGQQTLNFIFSQLPRLQLDTVVAYIFSHNTPSQKLFKRNGFKTWGHLPNVAVMDGQRRSLDILGRHFS</sequence>
<dbReference type="Proteomes" id="UP000051645">
    <property type="component" value="Unassembled WGS sequence"/>
</dbReference>
<dbReference type="OrthoDB" id="9798006at2"/>
<dbReference type="InterPro" id="IPR016181">
    <property type="entry name" value="Acyl_CoA_acyltransferase"/>
</dbReference>
<dbReference type="InterPro" id="IPR000182">
    <property type="entry name" value="GNAT_dom"/>
</dbReference>
<dbReference type="AlphaFoldDB" id="A0A0R2G864"/>
<dbReference type="PATRIC" id="fig|81857.3.peg.980"/>
<dbReference type="EMBL" id="JQAZ01000002">
    <property type="protein sequence ID" value="KRN32820.1"/>
    <property type="molecule type" value="Genomic_DNA"/>
</dbReference>
<evidence type="ECO:0000313" key="5">
    <source>
        <dbReference type="EMBL" id="KRN32820.1"/>
    </source>
</evidence>
<dbReference type="Gene3D" id="3.40.630.30">
    <property type="match status" value="1"/>
</dbReference>
<organism evidence="5 6">
    <name type="scientific">Lactobacillus selangorensis</name>
    <dbReference type="NCBI Taxonomy" id="81857"/>
    <lineage>
        <taxon>Bacteria</taxon>
        <taxon>Bacillati</taxon>
        <taxon>Bacillota</taxon>
        <taxon>Bacilli</taxon>
        <taxon>Lactobacillales</taxon>
        <taxon>Lactobacillaceae</taxon>
        <taxon>Lactobacillus</taxon>
    </lineage>
</organism>